<name>A0A4P6Q2Y5_9ACTN</name>
<dbReference type="GO" id="GO:0015833">
    <property type="term" value="P:peptide transport"/>
    <property type="evidence" value="ECO:0007669"/>
    <property type="project" value="TreeGrafter"/>
</dbReference>
<keyword evidence="4" id="KW-1185">Reference proteome</keyword>
<evidence type="ECO:0000259" key="2">
    <source>
        <dbReference type="Pfam" id="PF00496"/>
    </source>
</evidence>
<sequence length="504" mass="55275" precursor="true">MTPIRIAGRRFAVAACVAALGATAACGGGTAGSENALRVGVPVTILSIDPQGTEIGERTTLMTTQHIFDPLVRVADGEPQAMLAESWENPDPNTWVFHLRSGVTFHDDSEFDSQDAKASLERMFAADTPMAPLWDTIESVEAPDKSTVEISTTQPTGALLTNLSLVSIASAEQIEDGRIESDQPAGTGPFAVEEFSSGERTVLTANADYWGGAPELDRLELREIPEVSSRLTALETGEIDLTYDLPPDQMGQVENFDGVTLDSVPSLNNYFVWFNNEREPFDDERVRKAVWHAVDFKSIQSELFGESAIPASAPVPEAAFGAGEFPPYEYDPEKARDLLEEAGHPNGFETSIQWSSECCANIRPMTQTIVSDLKEVGIEVEMKEKERGQWLDDLLGLNFDMNIQDNAVITGDAEYSLGRLYTCDAQRLGYCSEEYDAAIDKASQELDPDRRAELMVEAQRILWEDAPAMWPLDLAANAAWNDRVQGFEPAPNNIPNFRPVSVGE</sequence>
<dbReference type="Pfam" id="PF00496">
    <property type="entry name" value="SBP_bac_5"/>
    <property type="match status" value="1"/>
</dbReference>
<dbReference type="Proteomes" id="UP000292235">
    <property type="component" value="Chromosome"/>
</dbReference>
<evidence type="ECO:0000256" key="1">
    <source>
        <dbReference type="SAM" id="SignalP"/>
    </source>
</evidence>
<dbReference type="AlphaFoldDB" id="A0A4P6Q2Y5"/>
<evidence type="ECO:0000313" key="4">
    <source>
        <dbReference type="Proteomes" id="UP000292235"/>
    </source>
</evidence>
<protein>
    <submittedName>
        <fullName evidence="3">Glutathione-binding protein GsiB</fullName>
    </submittedName>
</protein>
<dbReference type="KEGG" id="strr:EKD16_06090"/>
<proteinExistence type="predicted"/>
<dbReference type="PANTHER" id="PTHR30290">
    <property type="entry name" value="PERIPLASMIC BINDING COMPONENT OF ABC TRANSPORTER"/>
    <property type="match status" value="1"/>
</dbReference>
<dbReference type="PROSITE" id="PS51257">
    <property type="entry name" value="PROKAR_LIPOPROTEIN"/>
    <property type="match status" value="1"/>
</dbReference>
<feature type="chain" id="PRO_5020352389" evidence="1">
    <location>
        <begin position="25"/>
        <end position="504"/>
    </location>
</feature>
<feature type="domain" description="Solute-binding protein family 5" evidence="2">
    <location>
        <begin position="78"/>
        <end position="425"/>
    </location>
</feature>
<dbReference type="Gene3D" id="3.90.76.10">
    <property type="entry name" value="Dipeptide-binding Protein, Domain 1"/>
    <property type="match status" value="1"/>
</dbReference>
<dbReference type="GO" id="GO:1904680">
    <property type="term" value="F:peptide transmembrane transporter activity"/>
    <property type="evidence" value="ECO:0007669"/>
    <property type="project" value="TreeGrafter"/>
</dbReference>
<dbReference type="PIRSF" id="PIRSF002741">
    <property type="entry name" value="MppA"/>
    <property type="match status" value="1"/>
</dbReference>
<dbReference type="SUPFAM" id="SSF53850">
    <property type="entry name" value="Periplasmic binding protein-like II"/>
    <property type="match status" value="1"/>
</dbReference>
<dbReference type="CDD" id="cd00995">
    <property type="entry name" value="PBP2_NikA_DppA_OppA_like"/>
    <property type="match status" value="1"/>
</dbReference>
<organism evidence="3 4">
    <name type="scientific">Streptomonospora litoralis</name>
    <dbReference type="NCBI Taxonomy" id="2498135"/>
    <lineage>
        <taxon>Bacteria</taxon>
        <taxon>Bacillati</taxon>
        <taxon>Actinomycetota</taxon>
        <taxon>Actinomycetes</taxon>
        <taxon>Streptosporangiales</taxon>
        <taxon>Nocardiopsidaceae</taxon>
        <taxon>Streptomonospora</taxon>
    </lineage>
</organism>
<keyword evidence="1" id="KW-0732">Signal</keyword>
<dbReference type="InterPro" id="IPR030678">
    <property type="entry name" value="Peptide/Ni-bd"/>
</dbReference>
<reference evidence="3 4" key="1">
    <citation type="submission" date="2019-02" db="EMBL/GenBank/DDBJ databases">
        <authorList>
            <person name="Khodamoradi S."/>
            <person name="Hahnke R.L."/>
            <person name="Kaempfer P."/>
            <person name="Schumann P."/>
            <person name="Rohde M."/>
            <person name="Steinert M."/>
            <person name="Luzhetskyy A."/>
            <person name="Wink J."/>
            <person name="Ruckert C."/>
        </authorList>
    </citation>
    <scope>NUCLEOTIDE SEQUENCE [LARGE SCALE GENOMIC DNA]</scope>
    <source>
        <strain evidence="3 4">M2</strain>
    </source>
</reference>
<dbReference type="InterPro" id="IPR039424">
    <property type="entry name" value="SBP_5"/>
</dbReference>
<feature type="signal peptide" evidence="1">
    <location>
        <begin position="1"/>
        <end position="24"/>
    </location>
</feature>
<dbReference type="Gene3D" id="3.10.105.10">
    <property type="entry name" value="Dipeptide-binding Protein, Domain 3"/>
    <property type="match status" value="1"/>
</dbReference>
<dbReference type="EMBL" id="CP036455">
    <property type="protein sequence ID" value="QBI53017.1"/>
    <property type="molecule type" value="Genomic_DNA"/>
</dbReference>
<dbReference type="InterPro" id="IPR000914">
    <property type="entry name" value="SBP_5_dom"/>
</dbReference>
<dbReference type="GO" id="GO:0042597">
    <property type="term" value="C:periplasmic space"/>
    <property type="evidence" value="ECO:0007669"/>
    <property type="project" value="UniProtKB-ARBA"/>
</dbReference>
<evidence type="ECO:0000313" key="3">
    <source>
        <dbReference type="EMBL" id="QBI53017.1"/>
    </source>
</evidence>
<dbReference type="GO" id="GO:0043190">
    <property type="term" value="C:ATP-binding cassette (ABC) transporter complex"/>
    <property type="evidence" value="ECO:0007669"/>
    <property type="project" value="InterPro"/>
</dbReference>
<accession>A0A4P6Q2Y5</accession>
<dbReference type="RefSeq" id="WP_131097459.1">
    <property type="nucleotide sequence ID" value="NZ_CP036455.1"/>
</dbReference>
<dbReference type="Gene3D" id="3.40.190.10">
    <property type="entry name" value="Periplasmic binding protein-like II"/>
    <property type="match status" value="1"/>
</dbReference>
<gene>
    <name evidence="3" type="primary">gsiB1</name>
    <name evidence="3" type="ORF">EKD16_06090</name>
</gene>
<dbReference type="OrthoDB" id="9796817at2"/>